<evidence type="ECO:0000256" key="7">
    <source>
        <dbReference type="ARBA" id="ARBA00023170"/>
    </source>
</evidence>
<dbReference type="PRINTS" id="PR00237">
    <property type="entry name" value="GPCRRHODOPSN"/>
</dbReference>
<dbReference type="SUPFAM" id="SSF81321">
    <property type="entry name" value="Family A G protein-coupled receptor-like"/>
    <property type="match status" value="1"/>
</dbReference>
<feature type="region of interest" description="Disordered" evidence="10">
    <location>
        <begin position="67"/>
        <end position="86"/>
    </location>
</feature>
<feature type="domain" description="G-protein coupled receptors family 1 profile" evidence="12">
    <location>
        <begin position="244"/>
        <end position="503"/>
    </location>
</feature>
<feature type="region of interest" description="Disordered" evidence="10">
    <location>
        <begin position="814"/>
        <end position="834"/>
    </location>
</feature>
<evidence type="ECO:0000256" key="10">
    <source>
        <dbReference type="SAM" id="MobiDB-lite"/>
    </source>
</evidence>
<keyword evidence="3 9" id="KW-0812">Transmembrane</keyword>
<feature type="transmembrane region" description="Helical" evidence="11">
    <location>
        <begin position="264"/>
        <end position="292"/>
    </location>
</feature>
<name>A0AAE0Y4Z9_9GAST</name>
<feature type="compositionally biased region" description="Low complexity" evidence="10">
    <location>
        <begin position="118"/>
        <end position="129"/>
    </location>
</feature>
<accession>A0AAE0Y4Z9</accession>
<dbReference type="PROSITE" id="PS00237">
    <property type="entry name" value="G_PROTEIN_RECEP_F1_1"/>
    <property type="match status" value="1"/>
</dbReference>
<dbReference type="InterPro" id="IPR050569">
    <property type="entry name" value="TAAR"/>
</dbReference>
<feature type="transmembrane region" description="Helical" evidence="11">
    <location>
        <begin position="448"/>
        <end position="468"/>
    </location>
</feature>
<keyword evidence="4 11" id="KW-1133">Transmembrane helix</keyword>
<evidence type="ECO:0000256" key="11">
    <source>
        <dbReference type="SAM" id="Phobius"/>
    </source>
</evidence>
<keyword evidence="14" id="KW-1185">Reference proteome</keyword>
<comment type="caution">
    <text evidence="13">The sequence shown here is derived from an EMBL/GenBank/DDBJ whole genome shotgun (WGS) entry which is preliminary data.</text>
</comment>
<dbReference type="Pfam" id="PF00001">
    <property type="entry name" value="7tm_1"/>
    <property type="match status" value="1"/>
</dbReference>
<dbReference type="Proteomes" id="UP001283361">
    <property type="component" value="Unassembled WGS sequence"/>
</dbReference>
<keyword evidence="6 11" id="KW-0472">Membrane</keyword>
<evidence type="ECO:0000313" key="13">
    <source>
        <dbReference type="EMBL" id="KAK3733016.1"/>
    </source>
</evidence>
<comment type="subcellular location">
    <subcellularLocation>
        <location evidence="1">Cell membrane</location>
        <topology evidence="1">Multi-pass membrane protein</topology>
    </subcellularLocation>
</comment>
<evidence type="ECO:0000256" key="3">
    <source>
        <dbReference type="ARBA" id="ARBA00022692"/>
    </source>
</evidence>
<feature type="transmembrane region" description="Helical" evidence="11">
    <location>
        <begin position="228"/>
        <end position="252"/>
    </location>
</feature>
<feature type="transmembrane region" description="Helical" evidence="11">
    <location>
        <begin position="312"/>
        <end position="329"/>
    </location>
</feature>
<sequence length="864" mass="95468">MEGNDIEITFDVDISRLVLGSILEMHNAPKVKPISRLQKSHGKFDNAGASVDSSSDFMRNKQLSAGSNMMAHEKEKDLSPTGHLLKRNKHLNPRLLSQEIKQIKSLNNQESHPHNRASLPSSPQTQSLSQSDFLINPSVPVKGLSESFHEKLGQTFGTNTENRITDTFDALHSGNVFSNISTVASSGANGAAGEKDDWNLSMVSILSTSDKEPQQQAVPSPGWSGEEIGAVFIIALMVPFILCSNLLVILSIARFRRLQIPTNYFITSLAFVDVLVALATPFMIMVEVFQLGAPGTNGGGSGALLCLLPNRILMMTCGVSLLTLATIAYDRHTALVSPLDYVVIMTSRRVGVLVLSTWIYSAVVVWFPLLAGWHDSPTQVTQCSADLLHGRAHALFLSAIFLPSCVVILVCYARIFSLAHHHAQAIAAVESAVHRRLQVKFMIKDAKYAKTLALVIGVFLTLWLPYLVSMFAKLMASVTLSIWVQTYLVLVAVLNSGINPWIYAFKNKEFRHAFNRLYHEVFLEHLCLRRFGRKMSLAHASGCSSTPRLSITDSRMGIAAVESGTLENMCEKLQRSLDSLDRFEKYYDGRLNEPLPRSYRSLPKVTTKIRNYRQTLSCSDLHDTEEMTSILPRSLSVEILPNVGDELLGDSTGTKQRDIQQEQSVDQLNLKLLPMKQSDVLSSLANDQSYSSTSILPFQHVTSPTCLSTHSTSDLLLISKPVISQSSMSKSDQMRVNVHRCKDSETLSLSLPHTQTRIACNRQSTSIPDIIRTKKLITAPIITDIDSGRCKETVCFVNEITFGSSHTESDVPQNLNFSTDSSNSQAPTSSTEEVSLSRFTRADLCRGFYPEPSSLSCTLELRVP</sequence>
<evidence type="ECO:0000256" key="4">
    <source>
        <dbReference type="ARBA" id="ARBA00022989"/>
    </source>
</evidence>
<dbReference type="InterPro" id="IPR000276">
    <property type="entry name" value="GPCR_Rhodpsn"/>
</dbReference>
<reference evidence="13" key="1">
    <citation type="journal article" date="2023" name="G3 (Bethesda)">
        <title>A reference genome for the long-term kleptoplast-retaining sea slug Elysia crispata morphotype clarki.</title>
        <authorList>
            <person name="Eastman K.E."/>
            <person name="Pendleton A.L."/>
            <person name="Shaikh M.A."/>
            <person name="Suttiyut T."/>
            <person name="Ogas R."/>
            <person name="Tomko P."/>
            <person name="Gavelis G."/>
            <person name="Widhalm J.R."/>
            <person name="Wisecaver J.H."/>
        </authorList>
    </citation>
    <scope>NUCLEOTIDE SEQUENCE</scope>
    <source>
        <strain evidence="13">ECLA1</strain>
    </source>
</reference>
<evidence type="ECO:0000256" key="9">
    <source>
        <dbReference type="RuleBase" id="RU000688"/>
    </source>
</evidence>
<dbReference type="SMART" id="SM01381">
    <property type="entry name" value="7TM_GPCR_Srsx"/>
    <property type="match status" value="1"/>
</dbReference>
<proteinExistence type="inferred from homology"/>
<feature type="transmembrane region" description="Helical" evidence="11">
    <location>
        <begin position="350"/>
        <end position="373"/>
    </location>
</feature>
<dbReference type="PANTHER" id="PTHR24249:SF372">
    <property type="entry name" value="G-PROTEIN COUPLED RECEPTORS FAMILY 1 PROFILE DOMAIN-CONTAINING PROTEIN"/>
    <property type="match status" value="1"/>
</dbReference>
<evidence type="ECO:0000256" key="8">
    <source>
        <dbReference type="ARBA" id="ARBA00023224"/>
    </source>
</evidence>
<evidence type="ECO:0000256" key="2">
    <source>
        <dbReference type="ARBA" id="ARBA00022475"/>
    </source>
</evidence>
<keyword evidence="5 9" id="KW-0297">G-protein coupled receptor</keyword>
<evidence type="ECO:0000256" key="1">
    <source>
        <dbReference type="ARBA" id="ARBA00004651"/>
    </source>
</evidence>
<dbReference type="InterPro" id="IPR017452">
    <property type="entry name" value="GPCR_Rhodpsn_7TM"/>
</dbReference>
<evidence type="ECO:0000313" key="14">
    <source>
        <dbReference type="Proteomes" id="UP001283361"/>
    </source>
</evidence>
<comment type="similarity">
    <text evidence="9">Belongs to the G-protein coupled receptor 1 family.</text>
</comment>
<dbReference type="PANTHER" id="PTHR24249">
    <property type="entry name" value="HISTAMINE RECEPTOR-RELATED G-PROTEIN COUPLED RECEPTOR"/>
    <property type="match status" value="1"/>
</dbReference>
<dbReference type="PROSITE" id="PS50262">
    <property type="entry name" value="G_PROTEIN_RECEP_F1_2"/>
    <property type="match status" value="1"/>
</dbReference>
<evidence type="ECO:0000256" key="5">
    <source>
        <dbReference type="ARBA" id="ARBA00023040"/>
    </source>
</evidence>
<gene>
    <name evidence="13" type="ORF">RRG08_002620</name>
</gene>
<dbReference type="Gene3D" id="1.20.1070.10">
    <property type="entry name" value="Rhodopsin 7-helix transmembrane proteins"/>
    <property type="match status" value="1"/>
</dbReference>
<keyword evidence="8 9" id="KW-0807">Transducer</keyword>
<dbReference type="GO" id="GO:0004930">
    <property type="term" value="F:G protein-coupled receptor activity"/>
    <property type="evidence" value="ECO:0007669"/>
    <property type="project" value="UniProtKB-KW"/>
</dbReference>
<feature type="transmembrane region" description="Helical" evidence="11">
    <location>
        <begin position="480"/>
        <end position="502"/>
    </location>
</feature>
<evidence type="ECO:0000256" key="6">
    <source>
        <dbReference type="ARBA" id="ARBA00023136"/>
    </source>
</evidence>
<keyword evidence="7 9" id="KW-0675">Receptor</keyword>
<keyword evidence="2" id="KW-1003">Cell membrane</keyword>
<evidence type="ECO:0000259" key="12">
    <source>
        <dbReference type="PROSITE" id="PS50262"/>
    </source>
</evidence>
<dbReference type="GO" id="GO:0005886">
    <property type="term" value="C:plasma membrane"/>
    <property type="evidence" value="ECO:0007669"/>
    <property type="project" value="UniProtKB-SubCell"/>
</dbReference>
<protein>
    <recommendedName>
        <fullName evidence="12">G-protein coupled receptors family 1 profile domain-containing protein</fullName>
    </recommendedName>
</protein>
<feature type="region of interest" description="Disordered" evidence="10">
    <location>
        <begin position="107"/>
        <end position="129"/>
    </location>
</feature>
<feature type="transmembrane region" description="Helical" evidence="11">
    <location>
        <begin position="393"/>
        <end position="413"/>
    </location>
</feature>
<dbReference type="EMBL" id="JAWDGP010006922">
    <property type="protein sequence ID" value="KAK3733016.1"/>
    <property type="molecule type" value="Genomic_DNA"/>
</dbReference>
<dbReference type="AlphaFoldDB" id="A0AAE0Y4Z9"/>
<organism evidence="13 14">
    <name type="scientific">Elysia crispata</name>
    <name type="common">lettuce slug</name>
    <dbReference type="NCBI Taxonomy" id="231223"/>
    <lineage>
        <taxon>Eukaryota</taxon>
        <taxon>Metazoa</taxon>
        <taxon>Spiralia</taxon>
        <taxon>Lophotrochozoa</taxon>
        <taxon>Mollusca</taxon>
        <taxon>Gastropoda</taxon>
        <taxon>Heterobranchia</taxon>
        <taxon>Euthyneura</taxon>
        <taxon>Panpulmonata</taxon>
        <taxon>Sacoglossa</taxon>
        <taxon>Placobranchoidea</taxon>
        <taxon>Plakobranchidae</taxon>
        <taxon>Elysia</taxon>
    </lineage>
</organism>